<dbReference type="PATRIC" id="fig|1209989.3.peg.670"/>
<evidence type="ECO:0000256" key="1">
    <source>
        <dbReference type="SAM" id="Phobius"/>
    </source>
</evidence>
<feature type="transmembrane region" description="Helical" evidence="1">
    <location>
        <begin position="59"/>
        <end position="77"/>
    </location>
</feature>
<dbReference type="STRING" id="1209989.TepRe1_0569"/>
<keyword evidence="1" id="KW-0812">Transmembrane</keyword>
<name>F4LVR0_TEPAE</name>
<dbReference type="eggNOG" id="ENOG5032S74">
    <property type="taxonomic scope" value="Bacteria"/>
</dbReference>
<accession>L0RWQ0</accession>
<keyword evidence="1" id="KW-1133">Transmembrane helix</keyword>
<protein>
    <submittedName>
        <fullName evidence="2">Uncharacterized protein</fullName>
    </submittedName>
</protein>
<organism evidence="2 3">
    <name type="scientific">Tepidanaerobacter acetatoxydans (strain DSM 21804 / JCM 16047 / Re1)</name>
    <dbReference type="NCBI Taxonomy" id="1209989"/>
    <lineage>
        <taxon>Bacteria</taxon>
        <taxon>Bacillati</taxon>
        <taxon>Bacillota</taxon>
        <taxon>Clostridia</taxon>
        <taxon>Thermosediminibacterales</taxon>
        <taxon>Tepidanaerobacteraceae</taxon>
        <taxon>Tepidanaerobacter</taxon>
    </lineage>
</organism>
<dbReference type="KEGG" id="tae:TepiRe1_0622"/>
<proteinExistence type="predicted"/>
<feature type="transmembrane region" description="Helical" evidence="1">
    <location>
        <begin position="30"/>
        <end position="47"/>
    </location>
</feature>
<dbReference type="HOGENOM" id="CLU_149873_0_0_9"/>
<dbReference type="Proteomes" id="UP000010802">
    <property type="component" value="Chromosome"/>
</dbReference>
<dbReference type="AlphaFoldDB" id="F4LVR0"/>
<keyword evidence="1" id="KW-0472">Membrane</keyword>
<feature type="transmembrane region" description="Helical" evidence="1">
    <location>
        <begin position="7"/>
        <end position="24"/>
    </location>
</feature>
<dbReference type="Pfam" id="PF21846">
    <property type="entry name" value="DUF6905"/>
    <property type="match status" value="1"/>
</dbReference>
<dbReference type="InterPro" id="IPR054200">
    <property type="entry name" value="DUF6905"/>
</dbReference>
<keyword evidence="3" id="KW-1185">Reference proteome</keyword>
<dbReference type="RefSeq" id="WP_013777680.1">
    <property type="nucleotide sequence ID" value="NC_015519.1"/>
</dbReference>
<gene>
    <name evidence="2" type="ordered locus">TEPIRE1_0622</name>
</gene>
<evidence type="ECO:0000313" key="3">
    <source>
        <dbReference type="Proteomes" id="UP000010802"/>
    </source>
</evidence>
<dbReference type="OrthoDB" id="1908850at2"/>
<reference evidence="3" key="1">
    <citation type="journal article" date="2013" name="Genome Announc.">
        <title>First genome sequence of a syntrophic acetate-oxidizing bacterium, Tepidanaerobacter acetatoxydans strain Re1.</title>
        <authorList>
            <person name="Manzoor S."/>
            <person name="Bongcam-Rudloff E."/>
            <person name="Schnurer A."/>
            <person name="Muller B."/>
        </authorList>
    </citation>
    <scope>NUCLEOTIDE SEQUENCE [LARGE SCALE GENOMIC DNA]</scope>
    <source>
        <strain evidence="3">Re1</strain>
    </source>
</reference>
<sequence length="124" mass="12849">MKNLGSIIGFAIAGIFVMSVWGAFADAYGIVGGWFAGFIIISVMWFLNHFLGLIANEGAFVDMALGIGITGTMRDVFLKGSAAGVASLPTLAFVVIGGIIGGSVAVAVEKTWAERDASKKDVSM</sequence>
<dbReference type="EMBL" id="HF563609">
    <property type="protein sequence ID" value="CCP25311.1"/>
    <property type="molecule type" value="Genomic_DNA"/>
</dbReference>
<feature type="transmembrane region" description="Helical" evidence="1">
    <location>
        <begin position="83"/>
        <end position="108"/>
    </location>
</feature>
<dbReference type="KEGG" id="tep:TepRe1_0569"/>
<accession>F4LVR0</accession>
<evidence type="ECO:0000313" key="2">
    <source>
        <dbReference type="EMBL" id="CCP25311.1"/>
    </source>
</evidence>